<keyword evidence="2" id="KW-0812">Transmembrane</keyword>
<feature type="region of interest" description="Disordered" evidence="1">
    <location>
        <begin position="125"/>
        <end position="149"/>
    </location>
</feature>
<dbReference type="Proteomes" id="UP000605568">
    <property type="component" value="Unassembled WGS sequence"/>
</dbReference>
<comment type="caution">
    <text evidence="3">The sequence shown here is derived from an EMBL/GenBank/DDBJ whole genome shotgun (WGS) entry which is preliminary data.</text>
</comment>
<gene>
    <name evidence="3" type="ORF">GCM10017774_82910</name>
</gene>
<evidence type="ECO:0000313" key="4">
    <source>
        <dbReference type="Proteomes" id="UP000605568"/>
    </source>
</evidence>
<reference evidence="4" key="1">
    <citation type="journal article" date="2019" name="Int. J. Syst. Evol. Microbiol.">
        <title>The Global Catalogue of Microorganisms (GCM) 10K type strain sequencing project: providing services to taxonomists for standard genome sequencing and annotation.</title>
        <authorList>
            <consortium name="The Broad Institute Genomics Platform"/>
            <consortium name="The Broad Institute Genome Sequencing Center for Infectious Disease"/>
            <person name="Wu L."/>
            <person name="Ma J."/>
        </authorList>
    </citation>
    <scope>NUCLEOTIDE SEQUENCE [LARGE SCALE GENOMIC DNA]</scope>
    <source>
        <strain evidence="4">CGMCC 4.7367</strain>
    </source>
</reference>
<proteinExistence type="predicted"/>
<evidence type="ECO:0000256" key="1">
    <source>
        <dbReference type="SAM" id="MobiDB-lite"/>
    </source>
</evidence>
<feature type="transmembrane region" description="Helical" evidence="2">
    <location>
        <begin position="74"/>
        <end position="95"/>
    </location>
</feature>
<evidence type="ECO:0000313" key="3">
    <source>
        <dbReference type="EMBL" id="GHH59698.1"/>
    </source>
</evidence>
<protein>
    <submittedName>
        <fullName evidence="3">Uncharacterized protein</fullName>
    </submittedName>
</protein>
<accession>A0ABQ3MRV5</accession>
<keyword evidence="4" id="KW-1185">Reference proteome</keyword>
<feature type="transmembrane region" description="Helical" evidence="2">
    <location>
        <begin position="101"/>
        <end position="121"/>
    </location>
</feature>
<evidence type="ECO:0000256" key="2">
    <source>
        <dbReference type="SAM" id="Phobius"/>
    </source>
</evidence>
<sequence length="149" mass="15793">MGRLGRPHPPVTTEPVPAAPMTGGHWVVSLALVLWLLIKGSRAAVLWLERHDGTQPPQEEHPVTDPRPRPLRAVATWVGLIAALVSWLVGSGLLTTGQADAITGTVSAVLALLGAFGVALAGEKRVTPTSDPRDNADRPLKVLPTHPKR</sequence>
<organism evidence="3 4">
    <name type="scientific">Lentzea cavernae</name>
    <dbReference type="NCBI Taxonomy" id="2020703"/>
    <lineage>
        <taxon>Bacteria</taxon>
        <taxon>Bacillati</taxon>
        <taxon>Actinomycetota</taxon>
        <taxon>Actinomycetes</taxon>
        <taxon>Pseudonocardiales</taxon>
        <taxon>Pseudonocardiaceae</taxon>
        <taxon>Lentzea</taxon>
    </lineage>
</organism>
<dbReference type="EMBL" id="BNAR01000022">
    <property type="protein sequence ID" value="GHH59698.1"/>
    <property type="molecule type" value="Genomic_DNA"/>
</dbReference>
<feature type="compositionally biased region" description="Basic and acidic residues" evidence="1">
    <location>
        <begin position="125"/>
        <end position="140"/>
    </location>
</feature>
<feature type="transmembrane region" description="Helical" evidence="2">
    <location>
        <begin position="20"/>
        <end position="38"/>
    </location>
</feature>
<keyword evidence="2" id="KW-0472">Membrane</keyword>
<name>A0ABQ3MRV5_9PSEU</name>
<keyword evidence="2" id="KW-1133">Transmembrane helix</keyword>